<dbReference type="AlphaFoldDB" id="A0A0A9G831"/>
<evidence type="ECO:0000259" key="7">
    <source>
        <dbReference type="PROSITE" id="PS50966"/>
    </source>
</evidence>
<organism evidence="8">
    <name type="scientific">Arundo donax</name>
    <name type="common">Giant reed</name>
    <name type="synonym">Donax arundinaceus</name>
    <dbReference type="NCBI Taxonomy" id="35708"/>
    <lineage>
        <taxon>Eukaryota</taxon>
        <taxon>Viridiplantae</taxon>
        <taxon>Streptophyta</taxon>
        <taxon>Embryophyta</taxon>
        <taxon>Tracheophyta</taxon>
        <taxon>Spermatophyta</taxon>
        <taxon>Magnoliopsida</taxon>
        <taxon>Liliopsida</taxon>
        <taxon>Poales</taxon>
        <taxon>Poaceae</taxon>
        <taxon>PACMAD clade</taxon>
        <taxon>Arundinoideae</taxon>
        <taxon>Arundineae</taxon>
        <taxon>Arundo</taxon>
    </lineage>
</organism>
<dbReference type="InterPro" id="IPR006564">
    <property type="entry name" value="Znf_PMZ"/>
</dbReference>
<evidence type="ECO:0008006" key="9">
    <source>
        <dbReference type="Google" id="ProtNLM"/>
    </source>
</evidence>
<feature type="domain" description="CCHC-type" evidence="6">
    <location>
        <begin position="328"/>
        <end position="343"/>
    </location>
</feature>
<name>A0A0A9G831_ARUDO</name>
<reference evidence="8" key="1">
    <citation type="submission" date="2014-09" db="EMBL/GenBank/DDBJ databases">
        <authorList>
            <person name="Magalhaes I.L.F."/>
            <person name="Oliveira U."/>
            <person name="Santos F.R."/>
            <person name="Vidigal T.H.D.A."/>
            <person name="Brescovit A.D."/>
            <person name="Santos A.J."/>
        </authorList>
    </citation>
    <scope>NUCLEOTIDE SEQUENCE</scope>
    <source>
        <tissue evidence="8">Shoot tissue taken approximately 20 cm above the soil surface</tissue>
    </source>
</reference>
<evidence type="ECO:0000256" key="1">
    <source>
        <dbReference type="ARBA" id="ARBA00022723"/>
    </source>
</evidence>
<keyword evidence="3" id="KW-0862">Zinc</keyword>
<evidence type="ECO:0000313" key="8">
    <source>
        <dbReference type="EMBL" id="JAE18701.1"/>
    </source>
</evidence>
<evidence type="ECO:0000259" key="6">
    <source>
        <dbReference type="PROSITE" id="PS50158"/>
    </source>
</evidence>
<evidence type="ECO:0000256" key="5">
    <source>
        <dbReference type="SAM" id="MobiDB-lite"/>
    </source>
</evidence>
<dbReference type="InterPro" id="IPR007527">
    <property type="entry name" value="Znf_SWIM"/>
</dbReference>
<accession>A0A0A9G831</accession>
<dbReference type="PROSITE" id="PS50966">
    <property type="entry name" value="ZF_SWIM"/>
    <property type="match status" value="1"/>
</dbReference>
<dbReference type="Pfam" id="PF10551">
    <property type="entry name" value="MULE"/>
    <property type="match status" value="1"/>
</dbReference>
<dbReference type="SMART" id="SM00575">
    <property type="entry name" value="ZnF_PMZ"/>
    <property type="match status" value="1"/>
</dbReference>
<dbReference type="Pfam" id="PF04434">
    <property type="entry name" value="SWIM"/>
    <property type="match status" value="1"/>
</dbReference>
<sequence length="361" mass="41777">MFLVAFGIFDKETESNWEWFLRQLQNCIGNQPGLVIHSDANKGLEIAIPKVFNMGVEHRECFRHLLSNFKKKFNGTILCHMWPAAWAYRTDKFQQYMDKVAAERPDAIKYLEENHKHLWSRCMFSTVSKVEYVNNNLAECFNSWIRKIKEYPLVELVDTLRQMIMVKLFERRKIAEKLIGLILPCVINELNKKSRGLHYTLHGGSWTAAEAPGMSKDKKPWRVVVDVMGGTCSCGQWQLTGKPCTHALALIFSNPELKLEYMVSGFYSVESFKAAYSGVLTPIGDKADWPKVDPGFVMLPPLLDRSTGRPRKKRIKRHDEPETNQRVCRRCKQYGHIARTCKNRMAEPGTMPHHPPENYKR</sequence>
<dbReference type="PANTHER" id="PTHR31973:SF187">
    <property type="entry name" value="MUTATOR TRANSPOSASE MUDRA PROTEIN"/>
    <property type="match status" value="1"/>
</dbReference>
<evidence type="ECO:0000256" key="3">
    <source>
        <dbReference type="ARBA" id="ARBA00022833"/>
    </source>
</evidence>
<dbReference type="InterPro" id="IPR036875">
    <property type="entry name" value="Znf_CCHC_sf"/>
</dbReference>
<dbReference type="InterPro" id="IPR018289">
    <property type="entry name" value="MULE_transposase_dom"/>
</dbReference>
<keyword evidence="1" id="KW-0479">Metal-binding</keyword>
<dbReference type="PROSITE" id="PS50158">
    <property type="entry name" value="ZF_CCHC"/>
    <property type="match status" value="1"/>
</dbReference>
<reference evidence="8" key="2">
    <citation type="journal article" date="2015" name="Data Brief">
        <title>Shoot transcriptome of the giant reed, Arundo donax.</title>
        <authorList>
            <person name="Barrero R.A."/>
            <person name="Guerrero F.D."/>
            <person name="Moolhuijzen P."/>
            <person name="Goolsby J.A."/>
            <person name="Tidwell J."/>
            <person name="Bellgard S.E."/>
            <person name="Bellgard M.I."/>
        </authorList>
    </citation>
    <scope>NUCLEOTIDE SEQUENCE</scope>
    <source>
        <tissue evidence="8">Shoot tissue taken approximately 20 cm above the soil surface</tissue>
    </source>
</reference>
<feature type="domain" description="SWIM-type" evidence="7">
    <location>
        <begin position="221"/>
        <end position="255"/>
    </location>
</feature>
<dbReference type="InterPro" id="IPR001878">
    <property type="entry name" value="Znf_CCHC"/>
</dbReference>
<protein>
    <recommendedName>
        <fullName evidence="9">SWIM-type domain-containing protein</fullName>
    </recommendedName>
</protein>
<dbReference type="PANTHER" id="PTHR31973">
    <property type="entry name" value="POLYPROTEIN, PUTATIVE-RELATED"/>
    <property type="match status" value="1"/>
</dbReference>
<dbReference type="EMBL" id="GBRH01179195">
    <property type="protein sequence ID" value="JAE18701.1"/>
    <property type="molecule type" value="Transcribed_RNA"/>
</dbReference>
<dbReference type="SMART" id="SM00343">
    <property type="entry name" value="ZnF_C2HC"/>
    <property type="match status" value="1"/>
</dbReference>
<dbReference type="SUPFAM" id="SSF57756">
    <property type="entry name" value="Retrovirus zinc finger-like domains"/>
    <property type="match status" value="1"/>
</dbReference>
<dbReference type="GO" id="GO:0008270">
    <property type="term" value="F:zinc ion binding"/>
    <property type="evidence" value="ECO:0007669"/>
    <property type="project" value="UniProtKB-KW"/>
</dbReference>
<evidence type="ECO:0000256" key="2">
    <source>
        <dbReference type="ARBA" id="ARBA00022771"/>
    </source>
</evidence>
<evidence type="ECO:0000256" key="4">
    <source>
        <dbReference type="PROSITE-ProRule" id="PRU00047"/>
    </source>
</evidence>
<proteinExistence type="predicted"/>
<dbReference type="GO" id="GO:0003676">
    <property type="term" value="F:nucleic acid binding"/>
    <property type="evidence" value="ECO:0007669"/>
    <property type="project" value="InterPro"/>
</dbReference>
<keyword evidence="2 4" id="KW-0863">Zinc-finger</keyword>
<feature type="region of interest" description="Disordered" evidence="5">
    <location>
        <begin position="342"/>
        <end position="361"/>
    </location>
</feature>